<dbReference type="PANTHER" id="PTHR42716">
    <property type="entry name" value="L-ASPARTATE OXIDASE"/>
    <property type="match status" value="1"/>
</dbReference>
<sequence length="646" mass="70153">MQFPNQPAIRPPFAVFAIWAFAVGFAVGCRTVPMSSTDELPEPDAIASEETARDTAPERPRVLPNGRPRLEPLPVAEEVWECQVVVIGGSLGGVAAATHAMHSGAQTCTIERSPWFGGQISSQGVAAIDESLTMRALQNFSQSWQAFKDAIARRPVRVPSDVTLPDSTRVADVNSCWVGDLCFPPEAGAAAAISVLEDAATRSPNSRWGARIAFKGAEFDAAGREIAAIYAVRRVPSNPDRIPSGRLSQELYAWYAWTSDDTFEKIPLYLQPPPGERMLVIDATDTGEFVGWADIPYRLGSESVATTGEVHASDRDNPACTQAFTYPFALAIRDDGGRSRDALAHEPLAFSADEHRRSFKLHGYPFFAGRSFFHYRRGFSVTRNDPNTGMPARGDRTLVNWNGGNDWGAMDPPLLLDAEAIAAAGQQQNWFGGMSVDALRHGEQRAFAFAHWLLETHAQPDRPLAYEAGAGSLLGTQSGLSVEPYIREGRRILGRAAYGQSEFQIREADLRRDQPGGRDFSPTTVAVTHYAIDIHGCLYRNGAPSGEASSAPAIETVVRPIAIPLESLIPQGVDNLLIGGKNIAVSHIANGATRTHYGEWSIGAAAGATAGWLIERPDLSPPDALAPEQMTELRQHLQDRGLRDRW</sequence>
<dbReference type="PANTHER" id="PTHR42716:SF1">
    <property type="entry name" value="SLL0471 PROTEIN"/>
    <property type="match status" value="1"/>
</dbReference>
<dbReference type="Gene3D" id="3.50.50.60">
    <property type="entry name" value="FAD/NAD(P)-binding domain"/>
    <property type="match status" value="1"/>
</dbReference>
<dbReference type="AlphaFoldDB" id="U5DPX8"/>
<evidence type="ECO:0000313" key="2">
    <source>
        <dbReference type="EMBL" id="ERN41755.1"/>
    </source>
</evidence>
<dbReference type="Proteomes" id="UP000016960">
    <property type="component" value="Unassembled WGS sequence"/>
</dbReference>
<dbReference type="eggNOG" id="COG0581">
    <property type="taxonomic scope" value="Bacteria"/>
</dbReference>
<dbReference type="InterPro" id="IPR005288">
    <property type="entry name" value="NadB"/>
</dbReference>
<keyword evidence="3" id="KW-1185">Reference proteome</keyword>
<evidence type="ECO:0000256" key="1">
    <source>
        <dbReference type="SAM" id="MobiDB-lite"/>
    </source>
</evidence>
<organism evidence="2 3">
    <name type="scientific">Rubidibacter lacunae KORDI 51-2</name>
    <dbReference type="NCBI Taxonomy" id="582515"/>
    <lineage>
        <taxon>Bacteria</taxon>
        <taxon>Bacillati</taxon>
        <taxon>Cyanobacteriota</taxon>
        <taxon>Cyanophyceae</taxon>
        <taxon>Oscillatoriophycideae</taxon>
        <taxon>Chroococcales</taxon>
        <taxon>Aphanothecaceae</taxon>
        <taxon>Rubidibacter</taxon>
    </lineage>
</organism>
<comment type="caution">
    <text evidence="2">The sequence shown here is derived from an EMBL/GenBank/DDBJ whole genome shotgun (WGS) entry which is preliminary data.</text>
</comment>
<gene>
    <name evidence="2" type="ORF">KR51_00016030</name>
</gene>
<name>U5DPX8_9CHRO</name>
<dbReference type="EMBL" id="ASSJ01000041">
    <property type="protein sequence ID" value="ERN41755.1"/>
    <property type="molecule type" value="Genomic_DNA"/>
</dbReference>
<dbReference type="eggNOG" id="COG1053">
    <property type="taxonomic scope" value="Bacteria"/>
</dbReference>
<evidence type="ECO:0000313" key="3">
    <source>
        <dbReference type="Proteomes" id="UP000016960"/>
    </source>
</evidence>
<feature type="compositionally biased region" description="Basic and acidic residues" evidence="1">
    <location>
        <begin position="50"/>
        <end position="61"/>
    </location>
</feature>
<proteinExistence type="predicted"/>
<dbReference type="InParanoid" id="U5DPX8"/>
<dbReference type="SUPFAM" id="SSF51905">
    <property type="entry name" value="FAD/NAD(P)-binding domain"/>
    <property type="match status" value="2"/>
</dbReference>
<dbReference type="RefSeq" id="WP_022606326.1">
    <property type="nucleotide sequence ID" value="NZ_ASSJ01000041.1"/>
</dbReference>
<dbReference type="STRING" id="582515.KR51_00016030"/>
<dbReference type="GO" id="GO:0008734">
    <property type="term" value="F:L-aspartate oxidase activity"/>
    <property type="evidence" value="ECO:0007669"/>
    <property type="project" value="InterPro"/>
</dbReference>
<dbReference type="PATRIC" id="fig|582515.4.peg.1808"/>
<dbReference type="Pfam" id="PF12831">
    <property type="entry name" value="FAD_oxidored"/>
    <property type="match status" value="2"/>
</dbReference>
<accession>U5DPX8</accession>
<protein>
    <submittedName>
        <fullName evidence="2">Uncharacterized protein</fullName>
    </submittedName>
</protein>
<dbReference type="GO" id="GO:0009435">
    <property type="term" value="P:NAD+ biosynthetic process"/>
    <property type="evidence" value="ECO:0007669"/>
    <property type="project" value="InterPro"/>
</dbReference>
<reference evidence="2 3" key="1">
    <citation type="submission" date="2013-05" db="EMBL/GenBank/DDBJ databases">
        <title>Draft genome sequence of Rubidibacter lacunae KORDI 51-2.</title>
        <authorList>
            <person name="Choi D.H."/>
            <person name="Noh J.H."/>
            <person name="Kwon K.-K."/>
            <person name="Lee J.-H."/>
            <person name="Ryu J.-Y."/>
        </authorList>
    </citation>
    <scope>NUCLEOTIDE SEQUENCE [LARGE SCALE GENOMIC DNA]</scope>
    <source>
        <strain evidence="2 3">KORDI 51-2</strain>
    </source>
</reference>
<dbReference type="InterPro" id="IPR036188">
    <property type="entry name" value="FAD/NAD-bd_sf"/>
</dbReference>
<feature type="region of interest" description="Disordered" evidence="1">
    <location>
        <begin position="36"/>
        <end position="68"/>
    </location>
</feature>